<dbReference type="Proteomes" id="UP000199365">
    <property type="component" value="Unassembled WGS sequence"/>
</dbReference>
<reference evidence="3" key="1">
    <citation type="submission" date="2016-10" db="EMBL/GenBank/DDBJ databases">
        <authorList>
            <person name="Varghese N."/>
            <person name="Submissions S."/>
        </authorList>
    </citation>
    <scope>NUCLEOTIDE SEQUENCE [LARGE SCALE GENOMIC DNA]</scope>
    <source>
        <strain evidence="3">DUS833</strain>
    </source>
</reference>
<gene>
    <name evidence="2" type="ORF">SAMN05445850_5451</name>
</gene>
<dbReference type="PROSITE" id="PS51257">
    <property type="entry name" value="PROKAR_LIPOPROTEIN"/>
    <property type="match status" value="1"/>
</dbReference>
<evidence type="ECO:0008006" key="4">
    <source>
        <dbReference type="Google" id="ProtNLM"/>
    </source>
</evidence>
<feature type="chain" id="PRO_5011484701" description="DUF4148 domain-containing protein" evidence="1">
    <location>
        <begin position="23"/>
        <end position="103"/>
    </location>
</feature>
<evidence type="ECO:0000313" key="2">
    <source>
        <dbReference type="EMBL" id="SDR52386.1"/>
    </source>
</evidence>
<organism evidence="2 3">
    <name type="scientific">Paraburkholderia tuberum</name>
    <dbReference type="NCBI Taxonomy" id="157910"/>
    <lineage>
        <taxon>Bacteria</taxon>
        <taxon>Pseudomonadati</taxon>
        <taxon>Pseudomonadota</taxon>
        <taxon>Betaproteobacteria</taxon>
        <taxon>Burkholderiales</taxon>
        <taxon>Burkholderiaceae</taxon>
        <taxon>Paraburkholderia</taxon>
    </lineage>
</organism>
<evidence type="ECO:0000256" key="1">
    <source>
        <dbReference type="SAM" id="SignalP"/>
    </source>
</evidence>
<name>A0A1H1JQW1_9BURK</name>
<dbReference type="RefSeq" id="WP_090808458.1">
    <property type="nucleotide sequence ID" value="NZ_FNKX01000002.1"/>
</dbReference>
<keyword evidence="3" id="KW-1185">Reference proteome</keyword>
<feature type="signal peptide" evidence="1">
    <location>
        <begin position="1"/>
        <end position="22"/>
    </location>
</feature>
<dbReference type="AlphaFoldDB" id="A0A1H1JQW1"/>
<proteinExistence type="predicted"/>
<accession>A0A1H1JQW1</accession>
<sequence>MNITTRMRSISAVLVLTLVGCAAGGGNGGAQTHLSATQCRDLTDLRNKAPATHQRSMSELTALRQAGYHPERRFDPDYPASLERAQRQVDIWYQAECPQARAG</sequence>
<dbReference type="EMBL" id="FNKX01000002">
    <property type="protein sequence ID" value="SDR52386.1"/>
    <property type="molecule type" value="Genomic_DNA"/>
</dbReference>
<keyword evidence="1" id="KW-0732">Signal</keyword>
<evidence type="ECO:0000313" key="3">
    <source>
        <dbReference type="Proteomes" id="UP000199365"/>
    </source>
</evidence>
<protein>
    <recommendedName>
        <fullName evidence="4">DUF4148 domain-containing protein</fullName>
    </recommendedName>
</protein>